<dbReference type="EMBL" id="BPRB01000026">
    <property type="protein sequence ID" value="GJE58319.1"/>
    <property type="molecule type" value="Genomic_DNA"/>
</dbReference>
<comment type="caution">
    <text evidence="3">The sequence shown here is derived from an EMBL/GenBank/DDBJ whole genome shotgun (WGS) entry which is preliminary data.</text>
</comment>
<keyword evidence="4" id="KW-1185">Reference proteome</keyword>
<feature type="region of interest" description="Disordered" evidence="1">
    <location>
        <begin position="99"/>
        <end position="129"/>
    </location>
</feature>
<keyword evidence="2" id="KW-0732">Signal</keyword>
<evidence type="ECO:0000256" key="1">
    <source>
        <dbReference type="SAM" id="MobiDB-lite"/>
    </source>
</evidence>
<gene>
    <name evidence="3" type="ORF">MPOCJGCO_0398</name>
</gene>
<accession>A0ABQ4TSM1</accession>
<reference evidence="3" key="1">
    <citation type="journal article" date="2021" name="Front. Microbiol.">
        <title>Comprehensive Comparative Genomics and Phenotyping of Methylobacterium Species.</title>
        <authorList>
            <person name="Alessa O."/>
            <person name="Ogura Y."/>
            <person name="Fujitani Y."/>
            <person name="Takami H."/>
            <person name="Hayashi T."/>
            <person name="Sahin N."/>
            <person name="Tani A."/>
        </authorList>
    </citation>
    <scope>NUCLEOTIDE SEQUENCE</scope>
    <source>
        <strain evidence="3">DSM 23632</strain>
    </source>
</reference>
<evidence type="ECO:0000256" key="2">
    <source>
        <dbReference type="SAM" id="SignalP"/>
    </source>
</evidence>
<organism evidence="3 4">
    <name type="scientific">Methylobacterium trifolii</name>
    <dbReference type="NCBI Taxonomy" id="1003092"/>
    <lineage>
        <taxon>Bacteria</taxon>
        <taxon>Pseudomonadati</taxon>
        <taxon>Pseudomonadota</taxon>
        <taxon>Alphaproteobacteria</taxon>
        <taxon>Hyphomicrobiales</taxon>
        <taxon>Methylobacteriaceae</taxon>
        <taxon>Methylobacterium</taxon>
    </lineage>
</organism>
<dbReference type="Proteomes" id="UP001055057">
    <property type="component" value="Unassembled WGS sequence"/>
</dbReference>
<protein>
    <submittedName>
        <fullName evidence="3">Uncharacterized protein</fullName>
    </submittedName>
</protein>
<feature type="chain" id="PRO_5045200927" evidence="2">
    <location>
        <begin position="30"/>
        <end position="129"/>
    </location>
</feature>
<feature type="signal peptide" evidence="2">
    <location>
        <begin position="1"/>
        <end position="29"/>
    </location>
</feature>
<proteinExistence type="predicted"/>
<evidence type="ECO:0000313" key="4">
    <source>
        <dbReference type="Proteomes" id="UP001055057"/>
    </source>
</evidence>
<evidence type="ECO:0000313" key="3">
    <source>
        <dbReference type="EMBL" id="GJE58319.1"/>
    </source>
</evidence>
<name>A0ABQ4TSM1_9HYPH</name>
<sequence length="129" mass="13544">MRSDRHLVRLTGAMLLAFLAWMLPTSVLAHQSHAADHGQHAVVETTPSSPVFAAAAHARFVPMSIADAACGTAAPACCPAPFCCPACILSDPANLPARTARRRSSLPGDAAMRRNPALEALPEPPRTRG</sequence>
<reference evidence="3" key="2">
    <citation type="submission" date="2021-08" db="EMBL/GenBank/DDBJ databases">
        <authorList>
            <person name="Tani A."/>
            <person name="Ola A."/>
            <person name="Ogura Y."/>
            <person name="Katsura K."/>
            <person name="Hayashi T."/>
        </authorList>
    </citation>
    <scope>NUCLEOTIDE SEQUENCE</scope>
    <source>
        <strain evidence="3">DSM 23632</strain>
    </source>
</reference>
<dbReference type="RefSeq" id="WP_238180949.1">
    <property type="nucleotide sequence ID" value="NZ_BPRB01000026.1"/>
</dbReference>